<feature type="transmembrane region" description="Helical" evidence="1">
    <location>
        <begin position="35"/>
        <end position="57"/>
    </location>
</feature>
<feature type="transmembrane region" description="Helical" evidence="1">
    <location>
        <begin position="135"/>
        <end position="153"/>
    </location>
</feature>
<keyword evidence="1" id="KW-0472">Membrane</keyword>
<feature type="transmembrane region" description="Helical" evidence="1">
    <location>
        <begin position="6"/>
        <end position="23"/>
    </location>
</feature>
<keyword evidence="1" id="KW-0812">Transmembrane</keyword>
<keyword evidence="3" id="KW-1185">Reference proteome</keyword>
<organism evidence="2 3">
    <name type="scientific">Myceligenerans crystallogenes</name>
    <dbReference type="NCBI Taxonomy" id="316335"/>
    <lineage>
        <taxon>Bacteria</taxon>
        <taxon>Bacillati</taxon>
        <taxon>Actinomycetota</taxon>
        <taxon>Actinomycetes</taxon>
        <taxon>Micrococcales</taxon>
        <taxon>Promicromonosporaceae</taxon>
        <taxon>Myceligenerans</taxon>
    </lineage>
</organism>
<dbReference type="Pfam" id="PF20589">
    <property type="entry name" value="DUF6790"/>
    <property type="match status" value="1"/>
</dbReference>
<name>A0ABN2N4R7_9MICO</name>
<sequence length="162" mass="18259">MAIVYIIGGGILTALVHLWILGFPADEAKIMHTLLLHQFVVSHGFIAVGGFIINVLYPERTAAKLGWPGGPFQVKYGFAQFGLGVMGVLAIWFQGNFWVGVLVTLYIYGLSGLWTHTQEVVRRRRETGEWARIEIFNLVLDVIYHLVLTWMSLQIPGVWSFQ</sequence>
<accession>A0ABN2N4R7</accession>
<feature type="transmembrane region" description="Helical" evidence="1">
    <location>
        <begin position="91"/>
        <end position="114"/>
    </location>
</feature>
<comment type="caution">
    <text evidence="2">The sequence shown here is derived from an EMBL/GenBank/DDBJ whole genome shotgun (WGS) entry which is preliminary data.</text>
</comment>
<dbReference type="RefSeq" id="WP_344098733.1">
    <property type="nucleotide sequence ID" value="NZ_BAAANL010000001.1"/>
</dbReference>
<proteinExistence type="predicted"/>
<evidence type="ECO:0000313" key="2">
    <source>
        <dbReference type="EMBL" id="GAA1848861.1"/>
    </source>
</evidence>
<keyword evidence="1" id="KW-1133">Transmembrane helix</keyword>
<reference evidence="3" key="1">
    <citation type="journal article" date="2019" name="Int. J. Syst. Evol. Microbiol.">
        <title>The Global Catalogue of Microorganisms (GCM) 10K type strain sequencing project: providing services to taxonomists for standard genome sequencing and annotation.</title>
        <authorList>
            <consortium name="The Broad Institute Genomics Platform"/>
            <consortium name="The Broad Institute Genome Sequencing Center for Infectious Disease"/>
            <person name="Wu L."/>
            <person name="Ma J."/>
        </authorList>
    </citation>
    <scope>NUCLEOTIDE SEQUENCE [LARGE SCALE GENOMIC DNA]</scope>
    <source>
        <strain evidence="3">JCM 14326</strain>
    </source>
</reference>
<dbReference type="Proteomes" id="UP001501094">
    <property type="component" value="Unassembled WGS sequence"/>
</dbReference>
<protein>
    <submittedName>
        <fullName evidence="2">Uncharacterized protein</fullName>
    </submittedName>
</protein>
<dbReference type="EMBL" id="BAAANL010000001">
    <property type="protein sequence ID" value="GAA1848861.1"/>
    <property type="molecule type" value="Genomic_DNA"/>
</dbReference>
<dbReference type="InterPro" id="IPR046740">
    <property type="entry name" value="DUF6790"/>
</dbReference>
<evidence type="ECO:0000256" key="1">
    <source>
        <dbReference type="SAM" id="Phobius"/>
    </source>
</evidence>
<gene>
    <name evidence="2" type="ORF">GCM10009751_01260</name>
</gene>
<evidence type="ECO:0000313" key="3">
    <source>
        <dbReference type="Proteomes" id="UP001501094"/>
    </source>
</evidence>